<protein>
    <recommendedName>
        <fullName evidence="3">SGNH/GDSL hydrolase family protein</fullName>
    </recommendedName>
</protein>
<dbReference type="SUPFAM" id="SSF52266">
    <property type="entry name" value="SGNH hydrolase"/>
    <property type="match status" value="1"/>
</dbReference>
<dbReference type="RefSeq" id="WP_185257100.1">
    <property type="nucleotide sequence ID" value="NZ_AP023368.1"/>
</dbReference>
<accession>A0A7M3SAD3</accession>
<evidence type="ECO:0008006" key="3">
    <source>
        <dbReference type="Google" id="ProtNLM"/>
    </source>
</evidence>
<proteinExistence type="predicted"/>
<sequence>MKLKILLKPIIFTAGLFLILFVLSNLFLPYNSINEGPYKKMNGVLNAPKGTIDYVTLGDSECSTSISPMELWRKYGYTGFNCGVPGQRLQDTYYLLEQLLTKQTPKVVLLETNAFYRDFKYSNALSDAVDKATQNLFPVYKYHNSWKNFSLGILEEAKKKPGPGIPKVYQGFHYTTLTKPYIGGPYVHKTRKAQPIGDQPLIYLNKITELCKENNIQLILYSTPSPLCWTYEKHNSAAAFAKENSLPYVDMNLHTKSIGLNWSLDTRDKGNHLNFYGAKKVTDFMGAYLSKHTSLPDHRHQTDYASWHKALKKYLTLIKYNKPKAGI</sequence>
<organism evidence="1 2">
    <name type="scientific">Anaerocolumna chitinilytica</name>
    <dbReference type="NCBI Taxonomy" id="1727145"/>
    <lineage>
        <taxon>Bacteria</taxon>
        <taxon>Bacillati</taxon>
        <taxon>Bacillota</taxon>
        <taxon>Clostridia</taxon>
        <taxon>Lachnospirales</taxon>
        <taxon>Lachnospiraceae</taxon>
        <taxon>Anaerocolumna</taxon>
    </lineage>
</organism>
<dbReference type="AlphaFoldDB" id="A0A7M3SAD3"/>
<reference evidence="1 2" key="2">
    <citation type="submission" date="2020-08" db="EMBL/GenBank/DDBJ databases">
        <authorList>
            <person name="Ueki A."/>
            <person name="Tonouchi A."/>
        </authorList>
    </citation>
    <scope>NUCLEOTIDE SEQUENCE [LARGE SCALE GENOMIC DNA]</scope>
    <source>
        <strain evidence="1 2">CTTW</strain>
    </source>
</reference>
<evidence type="ECO:0000313" key="1">
    <source>
        <dbReference type="EMBL" id="BCK01551.1"/>
    </source>
</evidence>
<evidence type="ECO:0000313" key="2">
    <source>
        <dbReference type="Proteomes" id="UP000515703"/>
    </source>
</evidence>
<keyword evidence="2" id="KW-1185">Reference proteome</keyword>
<dbReference type="InterPro" id="IPR036514">
    <property type="entry name" value="SGNH_hydro_sf"/>
</dbReference>
<reference evidence="1 2" key="1">
    <citation type="submission" date="2020-08" db="EMBL/GenBank/DDBJ databases">
        <title>Draft genome sequencing of an Anaerocolumna strain isolated from anoxic soil subjected to BSD treatment.</title>
        <authorList>
            <person name="Uek A."/>
            <person name="Tonouchi A."/>
        </authorList>
    </citation>
    <scope>NUCLEOTIDE SEQUENCE [LARGE SCALE GENOMIC DNA]</scope>
    <source>
        <strain evidence="1 2">CTTW</strain>
    </source>
</reference>
<dbReference type="KEGG" id="acht:bsdcttw_45910"/>
<dbReference type="EMBL" id="AP023368">
    <property type="protein sequence ID" value="BCK01551.1"/>
    <property type="molecule type" value="Genomic_DNA"/>
</dbReference>
<dbReference type="Gene3D" id="3.40.50.1110">
    <property type="entry name" value="SGNH hydrolase"/>
    <property type="match status" value="1"/>
</dbReference>
<gene>
    <name evidence="1" type="ORF">bsdcttw_45910</name>
</gene>
<dbReference type="Proteomes" id="UP000515703">
    <property type="component" value="Chromosome"/>
</dbReference>
<name>A0A7M3SAD3_9FIRM</name>